<dbReference type="EMBL" id="LAZR01004175">
    <property type="protein sequence ID" value="KKN11089.1"/>
    <property type="molecule type" value="Genomic_DNA"/>
</dbReference>
<sequence length="111" mass="12322">MKTKRVISLISLLTASIVVVSISFVVMSNMSESVSTNQPKPYTVISSGNLAYLDVDHYVTGVVELIQNEDGSYSLYFIDVFITESGELHLYLSNKIGVSGSLDGPWWYHRV</sequence>
<accession>A0A0F9MZF4</accession>
<comment type="caution">
    <text evidence="1">The sequence shown here is derived from an EMBL/GenBank/DDBJ whole genome shotgun (WGS) entry which is preliminary data.</text>
</comment>
<name>A0A0F9MZF4_9ZZZZ</name>
<reference evidence="1" key="1">
    <citation type="journal article" date="2015" name="Nature">
        <title>Complex archaea that bridge the gap between prokaryotes and eukaryotes.</title>
        <authorList>
            <person name="Spang A."/>
            <person name="Saw J.H."/>
            <person name="Jorgensen S.L."/>
            <person name="Zaremba-Niedzwiedzka K."/>
            <person name="Martijn J."/>
            <person name="Lind A.E."/>
            <person name="van Eijk R."/>
            <person name="Schleper C."/>
            <person name="Guy L."/>
            <person name="Ettema T.J."/>
        </authorList>
    </citation>
    <scope>NUCLEOTIDE SEQUENCE</scope>
</reference>
<organism evidence="1">
    <name type="scientific">marine sediment metagenome</name>
    <dbReference type="NCBI Taxonomy" id="412755"/>
    <lineage>
        <taxon>unclassified sequences</taxon>
        <taxon>metagenomes</taxon>
        <taxon>ecological metagenomes</taxon>
    </lineage>
</organism>
<dbReference type="AlphaFoldDB" id="A0A0F9MZF4"/>
<gene>
    <name evidence="1" type="ORF">LCGC14_1030050</name>
</gene>
<protein>
    <submittedName>
        <fullName evidence="1">Uncharacterized protein</fullName>
    </submittedName>
</protein>
<proteinExistence type="predicted"/>
<evidence type="ECO:0000313" key="1">
    <source>
        <dbReference type="EMBL" id="KKN11089.1"/>
    </source>
</evidence>